<evidence type="ECO:0000313" key="2">
    <source>
        <dbReference type="EMBL" id="MBB6437906.1"/>
    </source>
</evidence>
<dbReference type="EMBL" id="JACHEM010000011">
    <property type="protein sequence ID" value="MBB6437906.1"/>
    <property type="molecule type" value="Genomic_DNA"/>
</dbReference>
<dbReference type="Proteomes" id="UP000540423">
    <property type="component" value="Unassembled WGS sequence"/>
</dbReference>
<protein>
    <submittedName>
        <fullName evidence="2">Uncharacterized protein</fullName>
    </submittedName>
</protein>
<evidence type="ECO:0000313" key="3">
    <source>
        <dbReference type="Proteomes" id="UP000540423"/>
    </source>
</evidence>
<reference evidence="2 3" key="1">
    <citation type="submission" date="2020-08" db="EMBL/GenBank/DDBJ databases">
        <title>Genomic Encyclopedia of Type Strains, Phase IV (KMG-IV): sequencing the most valuable type-strain genomes for metagenomic binning, comparative biology and taxonomic classification.</title>
        <authorList>
            <person name="Goeker M."/>
        </authorList>
    </citation>
    <scope>NUCLEOTIDE SEQUENCE [LARGE SCALE GENOMIC DNA]</scope>
    <source>
        <strain evidence="2 3">DSM 40141</strain>
    </source>
</reference>
<gene>
    <name evidence="2" type="ORF">HNQ79_004410</name>
</gene>
<comment type="caution">
    <text evidence="2">The sequence shown here is derived from an EMBL/GenBank/DDBJ whole genome shotgun (WGS) entry which is preliminary data.</text>
</comment>
<evidence type="ECO:0000256" key="1">
    <source>
        <dbReference type="SAM" id="MobiDB-lite"/>
    </source>
</evidence>
<accession>A0A7X0HHV7</accession>
<feature type="compositionally biased region" description="Basic and acidic residues" evidence="1">
    <location>
        <begin position="1"/>
        <end position="14"/>
    </location>
</feature>
<proteinExistence type="predicted"/>
<sequence length="38" mass="4147">MWIDKVSEIPREAAAEAVLPRRRPPSAPGHRADPSPKG</sequence>
<keyword evidence="3" id="KW-1185">Reference proteome</keyword>
<organism evidence="2 3">
    <name type="scientific">Streptomyces candidus</name>
    <dbReference type="NCBI Taxonomy" id="67283"/>
    <lineage>
        <taxon>Bacteria</taxon>
        <taxon>Bacillati</taxon>
        <taxon>Actinomycetota</taxon>
        <taxon>Actinomycetes</taxon>
        <taxon>Kitasatosporales</taxon>
        <taxon>Streptomycetaceae</taxon>
        <taxon>Streptomyces</taxon>
    </lineage>
</organism>
<name>A0A7X0HHV7_9ACTN</name>
<dbReference type="AlphaFoldDB" id="A0A7X0HHV7"/>
<feature type="region of interest" description="Disordered" evidence="1">
    <location>
        <begin position="1"/>
        <end position="38"/>
    </location>
</feature>